<accession>A0A916NC48</accession>
<dbReference type="RefSeq" id="WP_215239437.1">
    <property type="nucleotide sequence ID" value="NZ_CAJRAF010000002.1"/>
</dbReference>
<evidence type="ECO:0000313" key="1">
    <source>
        <dbReference type="EMBL" id="CAG5002353.1"/>
    </source>
</evidence>
<dbReference type="EMBL" id="CAJRAF010000002">
    <property type="protein sequence ID" value="CAG5002353.1"/>
    <property type="molecule type" value="Genomic_DNA"/>
</dbReference>
<reference evidence="1" key="1">
    <citation type="submission" date="2021-04" db="EMBL/GenBank/DDBJ databases">
        <authorList>
            <person name="Rodrigo-Torres L."/>
            <person name="Arahal R. D."/>
            <person name="Lucena T."/>
        </authorList>
    </citation>
    <scope>NUCLEOTIDE SEQUENCE</scope>
    <source>
        <strain evidence="1">CECT 9275</strain>
    </source>
</reference>
<evidence type="ECO:0008006" key="3">
    <source>
        <dbReference type="Google" id="ProtNLM"/>
    </source>
</evidence>
<comment type="caution">
    <text evidence="1">The sequence shown here is derived from an EMBL/GenBank/DDBJ whole genome shotgun (WGS) entry which is preliminary data.</text>
</comment>
<dbReference type="SUPFAM" id="SSF51197">
    <property type="entry name" value="Clavaminate synthase-like"/>
    <property type="match status" value="1"/>
</dbReference>
<dbReference type="GO" id="GO:0005506">
    <property type="term" value="F:iron ion binding"/>
    <property type="evidence" value="ECO:0007669"/>
    <property type="project" value="UniProtKB-ARBA"/>
</dbReference>
<dbReference type="Gene3D" id="2.60.120.620">
    <property type="entry name" value="q2cbj1_9rhob like domain"/>
    <property type="match status" value="1"/>
</dbReference>
<gene>
    <name evidence="1" type="ORF">DYBT9275_02873</name>
</gene>
<dbReference type="PANTHER" id="PTHR20883:SF46">
    <property type="entry name" value="PHYTANOYL-COA HYDROXYLASE"/>
    <property type="match status" value="1"/>
</dbReference>
<dbReference type="AlphaFoldDB" id="A0A916NC48"/>
<dbReference type="PANTHER" id="PTHR20883">
    <property type="entry name" value="PHYTANOYL-COA DIOXYGENASE DOMAIN CONTAINING 1"/>
    <property type="match status" value="1"/>
</dbReference>
<dbReference type="Pfam" id="PF05721">
    <property type="entry name" value="PhyH"/>
    <property type="match status" value="1"/>
</dbReference>
<protein>
    <recommendedName>
        <fullName evidence="3">Phytanoyl-CoA dioxygenase</fullName>
    </recommendedName>
</protein>
<name>A0A916NC48_9BACT</name>
<sequence>MDIELIKKQFAEDGYVFLPGFISAEEIEELNKKLETFIENVVPGIPATDVFYEDKNDLSTLKQIMHVSEYEPDFAPLLKNSKFSKIAEELLEDKVIPRILEYFNKPPKIGKPTPPHQDGYYFMLKPAKAVTMWMALENVDEANGCVRYVKGSHLKGMRTHGRTQTLGFSQGIVDYGLPEDMENEIAFPAKPGDLLIHDSLTIHRADGNQTADRTRKALGFIYFGESAKEDVEAKAAYQARLQKEMQERGELITG</sequence>
<proteinExistence type="predicted"/>
<dbReference type="Proteomes" id="UP000680038">
    <property type="component" value="Unassembled WGS sequence"/>
</dbReference>
<dbReference type="GO" id="GO:0016706">
    <property type="term" value="F:2-oxoglutarate-dependent dioxygenase activity"/>
    <property type="evidence" value="ECO:0007669"/>
    <property type="project" value="UniProtKB-ARBA"/>
</dbReference>
<dbReference type="InterPro" id="IPR008775">
    <property type="entry name" value="Phytyl_CoA_dOase-like"/>
</dbReference>
<organism evidence="1 2">
    <name type="scientific">Dyadobacter helix</name>
    <dbReference type="NCBI Taxonomy" id="2822344"/>
    <lineage>
        <taxon>Bacteria</taxon>
        <taxon>Pseudomonadati</taxon>
        <taxon>Bacteroidota</taxon>
        <taxon>Cytophagia</taxon>
        <taxon>Cytophagales</taxon>
        <taxon>Spirosomataceae</taxon>
        <taxon>Dyadobacter</taxon>
    </lineage>
</organism>
<evidence type="ECO:0000313" key="2">
    <source>
        <dbReference type="Proteomes" id="UP000680038"/>
    </source>
</evidence>
<keyword evidence="2" id="KW-1185">Reference proteome</keyword>